<evidence type="ECO:0000259" key="2">
    <source>
        <dbReference type="Pfam" id="PF13462"/>
    </source>
</evidence>
<comment type="caution">
    <text evidence="3">The sequence shown here is derived from an EMBL/GenBank/DDBJ whole genome shotgun (WGS) entry which is preliminary data.</text>
</comment>
<keyword evidence="1" id="KW-0732">Signal</keyword>
<dbReference type="Gene3D" id="3.40.30.10">
    <property type="entry name" value="Glutaredoxin"/>
    <property type="match status" value="1"/>
</dbReference>
<dbReference type="PANTHER" id="PTHR33875:SF2">
    <property type="entry name" value="ACR183CP"/>
    <property type="match status" value="1"/>
</dbReference>
<evidence type="ECO:0000313" key="3">
    <source>
        <dbReference type="EMBL" id="CAI2380644.1"/>
    </source>
</evidence>
<proteinExistence type="predicted"/>
<dbReference type="InterPro" id="IPR036249">
    <property type="entry name" value="Thioredoxin-like_sf"/>
</dbReference>
<sequence>MKYIVLLGLVLAVTLAQVPIPERPTGILYREAPLAKLRMDIYEDLLCGDCKNFDPPFKQFLNTTYNDRPITDYIEVYFHPFILPLHINAFTMTQLSPYIWDLNHDGEVNAAFNEWAFEHQLEFKGPEGLAMSQYDVMDKTCHDTADKFGYTEEQCLEVLKNGTYEQEIHKAQKYGTWYKVYTTPGVFLNGVMIEDYPDTAEKWTRFMNRYLR</sequence>
<accession>A0AAD2D4D3</accession>
<dbReference type="PANTHER" id="PTHR33875">
    <property type="entry name" value="OS09G0542200 PROTEIN"/>
    <property type="match status" value="1"/>
</dbReference>
<protein>
    <recommendedName>
        <fullName evidence="2">Thioredoxin-like fold domain-containing protein</fullName>
    </recommendedName>
</protein>
<dbReference type="InterPro" id="IPR012336">
    <property type="entry name" value="Thioredoxin-like_fold"/>
</dbReference>
<dbReference type="AlphaFoldDB" id="A0AAD2D4D3"/>
<keyword evidence="4" id="KW-1185">Reference proteome</keyword>
<name>A0AAD2D4D3_EUPCR</name>
<feature type="signal peptide" evidence="1">
    <location>
        <begin position="1"/>
        <end position="16"/>
    </location>
</feature>
<gene>
    <name evidence="3" type="ORF">ECRASSUSDP1_LOCUS22081</name>
</gene>
<evidence type="ECO:0000313" key="4">
    <source>
        <dbReference type="Proteomes" id="UP001295684"/>
    </source>
</evidence>
<feature type="chain" id="PRO_5042223592" description="Thioredoxin-like fold domain-containing protein" evidence="1">
    <location>
        <begin position="17"/>
        <end position="212"/>
    </location>
</feature>
<organism evidence="3 4">
    <name type="scientific">Euplotes crassus</name>
    <dbReference type="NCBI Taxonomy" id="5936"/>
    <lineage>
        <taxon>Eukaryota</taxon>
        <taxon>Sar</taxon>
        <taxon>Alveolata</taxon>
        <taxon>Ciliophora</taxon>
        <taxon>Intramacronucleata</taxon>
        <taxon>Spirotrichea</taxon>
        <taxon>Hypotrichia</taxon>
        <taxon>Euplotida</taxon>
        <taxon>Euplotidae</taxon>
        <taxon>Moneuplotes</taxon>
    </lineage>
</organism>
<dbReference type="EMBL" id="CAMPGE010022613">
    <property type="protein sequence ID" value="CAI2380644.1"/>
    <property type="molecule type" value="Genomic_DNA"/>
</dbReference>
<dbReference type="Pfam" id="PF13462">
    <property type="entry name" value="Thioredoxin_4"/>
    <property type="match status" value="1"/>
</dbReference>
<dbReference type="SUPFAM" id="SSF52833">
    <property type="entry name" value="Thioredoxin-like"/>
    <property type="match status" value="1"/>
</dbReference>
<feature type="domain" description="Thioredoxin-like fold" evidence="2">
    <location>
        <begin position="34"/>
        <end position="207"/>
    </location>
</feature>
<reference evidence="3" key="1">
    <citation type="submission" date="2023-07" db="EMBL/GenBank/DDBJ databases">
        <authorList>
            <consortium name="AG Swart"/>
            <person name="Singh M."/>
            <person name="Singh A."/>
            <person name="Seah K."/>
            <person name="Emmerich C."/>
        </authorList>
    </citation>
    <scope>NUCLEOTIDE SEQUENCE</scope>
    <source>
        <strain evidence="3">DP1</strain>
    </source>
</reference>
<evidence type="ECO:0000256" key="1">
    <source>
        <dbReference type="SAM" id="SignalP"/>
    </source>
</evidence>
<dbReference type="Proteomes" id="UP001295684">
    <property type="component" value="Unassembled WGS sequence"/>
</dbReference>